<evidence type="ECO:0000313" key="2">
    <source>
        <dbReference type="Proteomes" id="UP000800036"/>
    </source>
</evidence>
<proteinExistence type="predicted"/>
<dbReference type="EMBL" id="ML976659">
    <property type="protein sequence ID" value="KAF1979035.1"/>
    <property type="molecule type" value="Genomic_DNA"/>
</dbReference>
<keyword evidence="2" id="KW-1185">Reference proteome</keyword>
<protein>
    <submittedName>
        <fullName evidence="1">Uncharacterized protein</fullName>
    </submittedName>
</protein>
<evidence type="ECO:0000313" key="1">
    <source>
        <dbReference type="EMBL" id="KAF1979035.1"/>
    </source>
</evidence>
<dbReference type="Proteomes" id="UP000800036">
    <property type="component" value="Unassembled WGS sequence"/>
</dbReference>
<organism evidence="1 2">
    <name type="scientific">Bimuria novae-zelandiae CBS 107.79</name>
    <dbReference type="NCBI Taxonomy" id="1447943"/>
    <lineage>
        <taxon>Eukaryota</taxon>
        <taxon>Fungi</taxon>
        <taxon>Dikarya</taxon>
        <taxon>Ascomycota</taxon>
        <taxon>Pezizomycotina</taxon>
        <taxon>Dothideomycetes</taxon>
        <taxon>Pleosporomycetidae</taxon>
        <taxon>Pleosporales</taxon>
        <taxon>Massarineae</taxon>
        <taxon>Didymosphaeriaceae</taxon>
        <taxon>Bimuria</taxon>
    </lineage>
</organism>
<name>A0A6A5VQ15_9PLEO</name>
<dbReference type="AlphaFoldDB" id="A0A6A5VQ15"/>
<accession>A0A6A5VQ15</accession>
<reference evidence="1" key="1">
    <citation type="journal article" date="2020" name="Stud. Mycol.">
        <title>101 Dothideomycetes genomes: a test case for predicting lifestyles and emergence of pathogens.</title>
        <authorList>
            <person name="Haridas S."/>
            <person name="Albert R."/>
            <person name="Binder M."/>
            <person name="Bloem J."/>
            <person name="Labutti K."/>
            <person name="Salamov A."/>
            <person name="Andreopoulos B."/>
            <person name="Baker S."/>
            <person name="Barry K."/>
            <person name="Bills G."/>
            <person name="Bluhm B."/>
            <person name="Cannon C."/>
            <person name="Castanera R."/>
            <person name="Culley D."/>
            <person name="Daum C."/>
            <person name="Ezra D."/>
            <person name="Gonzalez J."/>
            <person name="Henrissat B."/>
            <person name="Kuo A."/>
            <person name="Liang C."/>
            <person name="Lipzen A."/>
            <person name="Lutzoni F."/>
            <person name="Magnuson J."/>
            <person name="Mondo S."/>
            <person name="Nolan M."/>
            <person name="Ohm R."/>
            <person name="Pangilinan J."/>
            <person name="Park H.-J."/>
            <person name="Ramirez L."/>
            <person name="Alfaro M."/>
            <person name="Sun H."/>
            <person name="Tritt A."/>
            <person name="Yoshinaga Y."/>
            <person name="Zwiers L.-H."/>
            <person name="Turgeon B."/>
            <person name="Goodwin S."/>
            <person name="Spatafora J."/>
            <person name="Crous P."/>
            <person name="Grigoriev I."/>
        </authorList>
    </citation>
    <scope>NUCLEOTIDE SEQUENCE</scope>
    <source>
        <strain evidence="1">CBS 107.79</strain>
    </source>
</reference>
<sequence>MHFHDVLLLFLFLISPHLGFCSTLLLLIHLHVTVKIQFFNFRQMASEYTFLRPHLKDIRTGNIIPSNNFFRDGKHNFVYDTDQVYLRIAVAHDKTVFKWYCKNLGCSAVHRHVFSPSTMNKNDYSLVCPRC</sequence>
<gene>
    <name evidence="1" type="ORF">BU23DRAFT_193489</name>
</gene>